<gene>
    <name evidence="7" type="ORF">FOZ62_029495</name>
</gene>
<dbReference type="GO" id="GO:0016020">
    <property type="term" value="C:membrane"/>
    <property type="evidence" value="ECO:0007669"/>
    <property type="project" value="UniProtKB-SubCell"/>
</dbReference>
<feature type="transmembrane region" description="Helical" evidence="5">
    <location>
        <begin position="14"/>
        <end position="36"/>
    </location>
</feature>
<feature type="non-terminal residue" evidence="7">
    <location>
        <position position="1"/>
    </location>
</feature>
<evidence type="ECO:0000313" key="7">
    <source>
        <dbReference type="EMBL" id="KAF4717677.1"/>
    </source>
</evidence>
<evidence type="ECO:0000256" key="4">
    <source>
        <dbReference type="ARBA" id="ARBA00023136"/>
    </source>
</evidence>
<protein>
    <recommendedName>
        <fullName evidence="6">Nodulin-like domain-containing protein</fullName>
    </recommendedName>
</protein>
<accession>A0A7J6RAS6</accession>
<dbReference type="SUPFAM" id="SSF103473">
    <property type="entry name" value="MFS general substrate transporter"/>
    <property type="match status" value="1"/>
</dbReference>
<dbReference type="Gene3D" id="1.20.1250.20">
    <property type="entry name" value="MFS general substrate transporter like domains"/>
    <property type="match status" value="1"/>
</dbReference>
<evidence type="ECO:0000256" key="2">
    <source>
        <dbReference type="ARBA" id="ARBA00022692"/>
    </source>
</evidence>
<evidence type="ECO:0000259" key="6">
    <source>
        <dbReference type="Pfam" id="PF06813"/>
    </source>
</evidence>
<dbReference type="PANTHER" id="PTHR21576:SF158">
    <property type="entry name" value="RIBOSOMAL RNA-PROCESSING PROTEIN 12-LIKE CONSERVED DOMAIN-CONTAINING PROTEIN"/>
    <property type="match status" value="1"/>
</dbReference>
<feature type="transmembrane region" description="Helical" evidence="5">
    <location>
        <begin position="56"/>
        <end position="75"/>
    </location>
</feature>
<name>A0A7J6RAS6_PEROL</name>
<dbReference type="Pfam" id="PF06813">
    <property type="entry name" value="Nodulin-like"/>
    <property type="match status" value="1"/>
</dbReference>
<keyword evidence="2 5" id="KW-0812">Transmembrane</keyword>
<feature type="transmembrane region" description="Helical" evidence="5">
    <location>
        <begin position="175"/>
        <end position="196"/>
    </location>
</feature>
<feature type="transmembrane region" description="Helical" evidence="5">
    <location>
        <begin position="106"/>
        <end position="126"/>
    </location>
</feature>
<sequence length="255" mass="26830">MTTIDRDHPMCPNVAAWATAAASLPLMIVCGSVYTFGLYSEQLKLALDLTQSQLTYLSLAFNAGNGLSVFGGLFCDKYGPRPTILIGSVLIAGGYILVWLPSRLGIWTPLPPILCFLCVGQGVGWMDTALVSSNTKNFPWHRGKVVGIVKAFYGLSASFLVCVTATFLSSNSLDFLLAVGVAAPIIAAIGSQFIFVVHEDGMLVILAVVLTVYSLAPSIMPGIVAGGVKPWCQVHHIAACAGPNCALPPISSQNG</sequence>
<dbReference type="PANTHER" id="PTHR21576">
    <property type="entry name" value="UNCHARACTERIZED NODULIN-LIKE PROTEIN"/>
    <property type="match status" value="1"/>
</dbReference>
<feature type="domain" description="Nodulin-like" evidence="6">
    <location>
        <begin position="17"/>
        <end position="197"/>
    </location>
</feature>
<reference evidence="7 8" key="1">
    <citation type="submission" date="2020-04" db="EMBL/GenBank/DDBJ databases">
        <title>Perkinsus olseni comparative genomics.</title>
        <authorList>
            <person name="Bogema D.R."/>
        </authorList>
    </citation>
    <scope>NUCLEOTIDE SEQUENCE [LARGE SCALE GENOMIC DNA]</scope>
    <source>
        <strain evidence="7">ATCC PRA-205</strain>
    </source>
</reference>
<dbReference type="InterPro" id="IPR036259">
    <property type="entry name" value="MFS_trans_sf"/>
</dbReference>
<evidence type="ECO:0000256" key="5">
    <source>
        <dbReference type="SAM" id="Phobius"/>
    </source>
</evidence>
<feature type="transmembrane region" description="Helical" evidence="5">
    <location>
        <begin position="147"/>
        <end position="169"/>
    </location>
</feature>
<organism evidence="7 8">
    <name type="scientific">Perkinsus olseni</name>
    <name type="common">Perkinsus atlanticus</name>
    <dbReference type="NCBI Taxonomy" id="32597"/>
    <lineage>
        <taxon>Eukaryota</taxon>
        <taxon>Sar</taxon>
        <taxon>Alveolata</taxon>
        <taxon>Perkinsozoa</taxon>
        <taxon>Perkinsea</taxon>
        <taxon>Perkinsida</taxon>
        <taxon>Perkinsidae</taxon>
        <taxon>Perkinsus</taxon>
    </lineage>
</organism>
<dbReference type="EMBL" id="JABANM010023556">
    <property type="protein sequence ID" value="KAF4717677.1"/>
    <property type="molecule type" value="Genomic_DNA"/>
</dbReference>
<keyword evidence="4 5" id="KW-0472">Membrane</keyword>
<evidence type="ECO:0000256" key="1">
    <source>
        <dbReference type="ARBA" id="ARBA00004141"/>
    </source>
</evidence>
<keyword evidence="3 5" id="KW-1133">Transmembrane helix</keyword>
<proteinExistence type="predicted"/>
<feature type="transmembrane region" description="Helical" evidence="5">
    <location>
        <begin position="82"/>
        <end position="100"/>
    </location>
</feature>
<comment type="caution">
    <text evidence="7">The sequence shown here is derived from an EMBL/GenBank/DDBJ whole genome shotgun (WGS) entry which is preliminary data.</text>
</comment>
<evidence type="ECO:0000256" key="3">
    <source>
        <dbReference type="ARBA" id="ARBA00022989"/>
    </source>
</evidence>
<dbReference type="AlphaFoldDB" id="A0A7J6RAS6"/>
<comment type="subcellular location">
    <subcellularLocation>
        <location evidence="1">Membrane</location>
        <topology evidence="1">Multi-pass membrane protein</topology>
    </subcellularLocation>
</comment>
<dbReference type="Proteomes" id="UP000574390">
    <property type="component" value="Unassembled WGS sequence"/>
</dbReference>
<dbReference type="InterPro" id="IPR010658">
    <property type="entry name" value="Nodulin-like"/>
</dbReference>
<feature type="transmembrane region" description="Helical" evidence="5">
    <location>
        <begin position="203"/>
        <end position="224"/>
    </location>
</feature>
<evidence type="ECO:0000313" key="8">
    <source>
        <dbReference type="Proteomes" id="UP000574390"/>
    </source>
</evidence>